<dbReference type="EMBL" id="JAHUTJ010032891">
    <property type="protein sequence ID" value="MED6276392.1"/>
    <property type="molecule type" value="Genomic_DNA"/>
</dbReference>
<comment type="caution">
    <text evidence="2">The sequence shown here is derived from an EMBL/GenBank/DDBJ whole genome shotgun (WGS) entry which is preliminary data.</text>
</comment>
<gene>
    <name evidence="2" type="ORF">CHARACLAT_002511</name>
</gene>
<name>A0ABU7DMR8_9TELE</name>
<accession>A0ABU7DMR8</accession>
<proteinExistence type="predicted"/>
<keyword evidence="3" id="KW-1185">Reference proteome</keyword>
<protein>
    <submittedName>
        <fullName evidence="2">Uncharacterized protein</fullName>
    </submittedName>
</protein>
<evidence type="ECO:0000256" key="1">
    <source>
        <dbReference type="SAM" id="MobiDB-lite"/>
    </source>
</evidence>
<feature type="region of interest" description="Disordered" evidence="1">
    <location>
        <begin position="1"/>
        <end position="143"/>
    </location>
</feature>
<evidence type="ECO:0000313" key="3">
    <source>
        <dbReference type="Proteomes" id="UP001352852"/>
    </source>
</evidence>
<evidence type="ECO:0000313" key="2">
    <source>
        <dbReference type="EMBL" id="MED6276392.1"/>
    </source>
</evidence>
<feature type="compositionally biased region" description="Basic and acidic residues" evidence="1">
    <location>
        <begin position="34"/>
        <end position="51"/>
    </location>
</feature>
<feature type="compositionally biased region" description="Low complexity" evidence="1">
    <location>
        <begin position="8"/>
        <end position="21"/>
    </location>
</feature>
<organism evidence="2 3">
    <name type="scientific">Characodon lateralis</name>
    <dbReference type="NCBI Taxonomy" id="208331"/>
    <lineage>
        <taxon>Eukaryota</taxon>
        <taxon>Metazoa</taxon>
        <taxon>Chordata</taxon>
        <taxon>Craniata</taxon>
        <taxon>Vertebrata</taxon>
        <taxon>Euteleostomi</taxon>
        <taxon>Actinopterygii</taxon>
        <taxon>Neopterygii</taxon>
        <taxon>Teleostei</taxon>
        <taxon>Neoteleostei</taxon>
        <taxon>Acanthomorphata</taxon>
        <taxon>Ovalentaria</taxon>
        <taxon>Atherinomorphae</taxon>
        <taxon>Cyprinodontiformes</taxon>
        <taxon>Goodeidae</taxon>
        <taxon>Characodon</taxon>
    </lineage>
</organism>
<sequence length="186" mass="19379">MAQKTAEGTEQGSQSESRQSGPCEAAGTGMKGQTVEDPKREPGDNNEDKPAENSGGCMAAEPGHNPPAFPDTDGEDTSPHCKPGNAEAGLKLGEHGASPAQGSPASSTDSAQEGSRVLKTEQREAENVFSSAPRGSTKLAGKAEHAARRWAGVELSSVDGEPLSRVDSEDRSVYKLKEVAEGRTEF</sequence>
<dbReference type="Proteomes" id="UP001352852">
    <property type="component" value="Unassembled WGS sequence"/>
</dbReference>
<reference evidence="2 3" key="1">
    <citation type="submission" date="2021-06" db="EMBL/GenBank/DDBJ databases">
        <authorList>
            <person name="Palmer J.M."/>
        </authorList>
    </citation>
    <scope>NUCLEOTIDE SEQUENCE [LARGE SCALE GENOMIC DNA]</scope>
    <source>
        <strain evidence="2 3">CL_MEX2019</strain>
        <tissue evidence="2">Muscle</tissue>
    </source>
</reference>
<feature type="compositionally biased region" description="Low complexity" evidence="1">
    <location>
        <begin position="96"/>
        <end position="107"/>
    </location>
</feature>
<feature type="compositionally biased region" description="Basic and acidic residues" evidence="1">
    <location>
        <begin position="116"/>
        <end position="126"/>
    </location>
</feature>